<protein>
    <submittedName>
        <fullName evidence="2">Uncharacterized protein</fullName>
    </submittedName>
</protein>
<feature type="compositionally biased region" description="Polar residues" evidence="1">
    <location>
        <begin position="145"/>
        <end position="163"/>
    </location>
</feature>
<dbReference type="AlphaFoldDB" id="A0A225UCI9"/>
<evidence type="ECO:0000256" key="1">
    <source>
        <dbReference type="SAM" id="MobiDB-lite"/>
    </source>
</evidence>
<feature type="region of interest" description="Disordered" evidence="1">
    <location>
        <begin position="1"/>
        <end position="31"/>
    </location>
</feature>
<sequence length="171" mass="20075">AREREQKRQAKYYNRRTRKRRTFESNERTNRAMPMMDECGYHCESMSSSFRPAESWKTLRLEKACNRTSLLMGESVAVNGVRREVDAERASQRFDEKDRHANDVEVQGIYEVERSWNNCDSVEQLAHGCARRWSSDGRTRRTAATAGQETFTSKLAKWGTSNEQIRRTERK</sequence>
<dbReference type="EMBL" id="NBNE01023233">
    <property type="protein sequence ID" value="OWY90336.1"/>
    <property type="molecule type" value="Genomic_DNA"/>
</dbReference>
<gene>
    <name evidence="2" type="ORF">PHMEG_00041577</name>
</gene>
<dbReference type="Proteomes" id="UP000198211">
    <property type="component" value="Unassembled WGS sequence"/>
</dbReference>
<name>A0A225UCI9_9STRA</name>
<evidence type="ECO:0000313" key="2">
    <source>
        <dbReference type="EMBL" id="OWY90336.1"/>
    </source>
</evidence>
<organism evidence="2 3">
    <name type="scientific">Phytophthora megakarya</name>
    <dbReference type="NCBI Taxonomy" id="4795"/>
    <lineage>
        <taxon>Eukaryota</taxon>
        <taxon>Sar</taxon>
        <taxon>Stramenopiles</taxon>
        <taxon>Oomycota</taxon>
        <taxon>Peronosporomycetes</taxon>
        <taxon>Peronosporales</taxon>
        <taxon>Peronosporaceae</taxon>
        <taxon>Phytophthora</taxon>
    </lineage>
</organism>
<evidence type="ECO:0000313" key="3">
    <source>
        <dbReference type="Proteomes" id="UP000198211"/>
    </source>
</evidence>
<reference evidence="3" key="1">
    <citation type="submission" date="2017-03" db="EMBL/GenBank/DDBJ databases">
        <title>Phytopthora megakarya and P. palmivora, two closely related causual agents of cacao black pod achieved similar genome size and gene model numbers by different mechanisms.</title>
        <authorList>
            <person name="Ali S."/>
            <person name="Shao J."/>
            <person name="Larry D.J."/>
            <person name="Kronmiller B."/>
            <person name="Shen D."/>
            <person name="Strem M.D."/>
            <person name="Melnick R.L."/>
            <person name="Guiltinan M.J."/>
            <person name="Tyler B.M."/>
            <person name="Meinhardt L.W."/>
            <person name="Bailey B.A."/>
        </authorList>
    </citation>
    <scope>NUCLEOTIDE SEQUENCE [LARGE SCALE GENOMIC DNA]</scope>
    <source>
        <strain evidence="3">zdho120</strain>
    </source>
</reference>
<proteinExistence type="predicted"/>
<feature type="compositionally biased region" description="Basic residues" evidence="1">
    <location>
        <begin position="9"/>
        <end position="21"/>
    </location>
</feature>
<keyword evidence="3" id="KW-1185">Reference proteome</keyword>
<dbReference type="OrthoDB" id="10550109at2759"/>
<accession>A0A225UCI9</accession>
<feature type="non-terminal residue" evidence="2">
    <location>
        <position position="1"/>
    </location>
</feature>
<comment type="caution">
    <text evidence="2">The sequence shown here is derived from an EMBL/GenBank/DDBJ whole genome shotgun (WGS) entry which is preliminary data.</text>
</comment>
<feature type="region of interest" description="Disordered" evidence="1">
    <location>
        <begin position="133"/>
        <end position="171"/>
    </location>
</feature>